<dbReference type="Proteomes" id="UP001318040">
    <property type="component" value="Chromosome 28"/>
</dbReference>
<evidence type="ECO:0000313" key="8">
    <source>
        <dbReference type="Proteomes" id="UP001318040"/>
    </source>
</evidence>
<dbReference type="AlphaFoldDB" id="A0AAJ7TIG0"/>
<evidence type="ECO:0000256" key="5">
    <source>
        <dbReference type="RuleBase" id="RU003686"/>
    </source>
</evidence>
<reference evidence="9" key="1">
    <citation type="submission" date="2025-08" db="UniProtKB">
        <authorList>
            <consortium name="RefSeq"/>
        </authorList>
    </citation>
    <scope>IDENTIFICATION</scope>
    <source>
        <tissue evidence="9">Sperm</tissue>
    </source>
</reference>
<dbReference type="GO" id="GO:0005576">
    <property type="term" value="C:extracellular region"/>
    <property type="evidence" value="ECO:0007669"/>
    <property type="project" value="UniProtKB-SubCell"/>
</dbReference>
<gene>
    <name evidence="9" type="primary">NPPC</name>
</gene>
<dbReference type="GO" id="GO:0006182">
    <property type="term" value="P:cGMP biosynthetic process"/>
    <property type="evidence" value="ECO:0007669"/>
    <property type="project" value="TreeGrafter"/>
</dbReference>
<organism evidence="8 9">
    <name type="scientific">Petromyzon marinus</name>
    <name type="common">Sea lamprey</name>
    <dbReference type="NCBI Taxonomy" id="7757"/>
    <lineage>
        <taxon>Eukaryota</taxon>
        <taxon>Metazoa</taxon>
        <taxon>Chordata</taxon>
        <taxon>Craniata</taxon>
        <taxon>Vertebrata</taxon>
        <taxon>Cyclostomata</taxon>
        <taxon>Hyperoartia</taxon>
        <taxon>Petromyzontiformes</taxon>
        <taxon>Petromyzontidae</taxon>
        <taxon>Petromyzon</taxon>
    </lineage>
</organism>
<keyword evidence="2" id="KW-0964">Secreted</keyword>
<feature type="chain" id="PRO_5042542032" evidence="7">
    <location>
        <begin position="30"/>
        <end position="161"/>
    </location>
</feature>
<dbReference type="InterPro" id="IPR030480">
    <property type="entry name" value="Natr_peptide_CS"/>
</dbReference>
<evidence type="ECO:0000256" key="6">
    <source>
        <dbReference type="SAM" id="MobiDB-lite"/>
    </source>
</evidence>
<dbReference type="PRINTS" id="PR00713">
    <property type="entry name" value="CNATPEPTIDE"/>
</dbReference>
<dbReference type="SMART" id="SM00183">
    <property type="entry name" value="NAT_PEP"/>
    <property type="match status" value="1"/>
</dbReference>
<evidence type="ECO:0000256" key="1">
    <source>
        <dbReference type="ARBA" id="ARBA00004613"/>
    </source>
</evidence>
<dbReference type="KEGG" id="pmrn:116946871"/>
<evidence type="ECO:0000256" key="3">
    <source>
        <dbReference type="ARBA" id="ARBA00022729"/>
    </source>
</evidence>
<keyword evidence="4 5" id="KW-0838">Vasoactive</keyword>
<sequence>MHPSPRLSIVWATAAAVLLAVVTLGPVAAAPPRDARHALQVLSDILDGDSSAGAEGGGGAAASSSSSLGGDLGDTDEELGDLVGGLVGELGGMGAGLPPPRASRDLAGGELEPVSSGVWLRLFNDFVSNQRRFKGRTKKGPGKGCFGGKLDRIGALSGLGC</sequence>
<dbReference type="PANTHER" id="PTHR12167:SF2">
    <property type="entry name" value="C-TYPE NATRIURETIC PEPTIDE"/>
    <property type="match status" value="1"/>
</dbReference>
<dbReference type="PANTHER" id="PTHR12167">
    <property type="entry name" value="C-TYPE NATRIURETIC PEPTIDE"/>
    <property type="match status" value="1"/>
</dbReference>
<keyword evidence="8" id="KW-1185">Reference proteome</keyword>
<feature type="signal peptide" evidence="7">
    <location>
        <begin position="1"/>
        <end position="29"/>
    </location>
</feature>
<dbReference type="GO" id="GO:0007168">
    <property type="term" value="P:receptor guanylyl cyclase signaling pathway"/>
    <property type="evidence" value="ECO:0007669"/>
    <property type="project" value="TreeGrafter"/>
</dbReference>
<comment type="similarity">
    <text evidence="5">Belongs to the natriuretic peptide family.</text>
</comment>
<dbReference type="InterPro" id="IPR002406">
    <property type="entry name" value="C_natriurtcpep"/>
</dbReference>
<feature type="region of interest" description="Disordered" evidence="6">
    <location>
        <begin position="52"/>
        <end position="81"/>
    </location>
</feature>
<accession>A0AAJ7TIG0</accession>
<dbReference type="RefSeq" id="XP_032817994.1">
    <property type="nucleotide sequence ID" value="XM_032962103.1"/>
</dbReference>
<evidence type="ECO:0000256" key="2">
    <source>
        <dbReference type="ARBA" id="ARBA00022525"/>
    </source>
</evidence>
<keyword evidence="3 7" id="KW-0732">Signal</keyword>
<evidence type="ECO:0000256" key="4">
    <source>
        <dbReference type="ARBA" id="ARBA00022858"/>
    </source>
</evidence>
<dbReference type="GO" id="GO:0097746">
    <property type="term" value="P:blood vessel diameter maintenance"/>
    <property type="evidence" value="ECO:0007669"/>
    <property type="project" value="UniProtKB-KW"/>
</dbReference>
<dbReference type="InterPro" id="IPR000663">
    <property type="entry name" value="Natr_peptide"/>
</dbReference>
<evidence type="ECO:0000256" key="7">
    <source>
        <dbReference type="SAM" id="SignalP"/>
    </source>
</evidence>
<name>A0AAJ7TIG0_PETMA</name>
<dbReference type="PROSITE" id="PS00263">
    <property type="entry name" value="NATRIURETIC_PEPTIDE"/>
    <property type="match status" value="1"/>
</dbReference>
<dbReference type="GO" id="GO:0005179">
    <property type="term" value="F:hormone activity"/>
    <property type="evidence" value="ECO:0007669"/>
    <property type="project" value="InterPro"/>
</dbReference>
<proteinExistence type="inferred from homology"/>
<dbReference type="Pfam" id="PF00212">
    <property type="entry name" value="ANP"/>
    <property type="match status" value="1"/>
</dbReference>
<protein>
    <submittedName>
        <fullName evidence="9">C-type natriuretic peptide</fullName>
    </submittedName>
</protein>
<dbReference type="PRINTS" id="PR00710">
    <property type="entry name" value="NATPEPTIDES"/>
</dbReference>
<comment type="subcellular location">
    <subcellularLocation>
        <location evidence="1 5">Secreted</location>
    </subcellularLocation>
</comment>
<evidence type="ECO:0000313" key="9">
    <source>
        <dbReference type="RefSeq" id="XP_032817994.1"/>
    </source>
</evidence>